<dbReference type="Proteomes" id="UP000596035">
    <property type="component" value="Chromosome"/>
</dbReference>
<dbReference type="InterPro" id="IPR008254">
    <property type="entry name" value="Flavodoxin/NO_synth"/>
</dbReference>
<feature type="domain" description="Flavodoxin-like" evidence="2">
    <location>
        <begin position="94"/>
        <end position="217"/>
    </location>
</feature>
<dbReference type="GO" id="GO:0016651">
    <property type="term" value="F:oxidoreductase activity, acting on NAD(P)H"/>
    <property type="evidence" value="ECO:0007669"/>
    <property type="project" value="UniProtKB-ARBA"/>
</dbReference>
<dbReference type="SUPFAM" id="SSF52218">
    <property type="entry name" value="Flavoproteins"/>
    <property type="match status" value="1"/>
</dbReference>
<reference evidence="3 4" key="1">
    <citation type="submission" date="2020-11" db="EMBL/GenBank/DDBJ databases">
        <title>Closed and high quality bacterial genomes of the OMM12 community.</title>
        <authorList>
            <person name="Marbouty M."/>
            <person name="Lamy-Besnier Q."/>
            <person name="Debarbieux L."/>
            <person name="Koszul R."/>
        </authorList>
    </citation>
    <scope>NUCLEOTIDE SEQUENCE [LARGE SCALE GENOMIC DNA]</scope>
    <source>
        <strain evidence="3 4">KB18</strain>
    </source>
</reference>
<feature type="compositionally biased region" description="Polar residues" evidence="1">
    <location>
        <begin position="12"/>
        <end position="25"/>
    </location>
</feature>
<evidence type="ECO:0000256" key="1">
    <source>
        <dbReference type="SAM" id="MobiDB-lite"/>
    </source>
</evidence>
<dbReference type="PANTHER" id="PTHR39201">
    <property type="entry name" value="EXPORTED PROTEIN-RELATED"/>
    <property type="match status" value="1"/>
</dbReference>
<dbReference type="AlphaFoldDB" id="A0AA92LES9"/>
<dbReference type="PANTHER" id="PTHR39201:SF1">
    <property type="entry name" value="FLAVODOXIN-LIKE DOMAIN-CONTAINING PROTEIN"/>
    <property type="match status" value="1"/>
</dbReference>
<dbReference type="NCBIfam" id="NF005389">
    <property type="entry name" value="PRK06934.1"/>
    <property type="match status" value="1"/>
</dbReference>
<dbReference type="Pfam" id="PF12682">
    <property type="entry name" value="Flavodoxin_4"/>
    <property type="match status" value="1"/>
</dbReference>
<feature type="compositionally biased region" description="Low complexity" evidence="1">
    <location>
        <begin position="26"/>
        <end position="53"/>
    </location>
</feature>
<name>A0AA92LES9_9FIRM</name>
<evidence type="ECO:0000259" key="2">
    <source>
        <dbReference type="Pfam" id="PF12682"/>
    </source>
</evidence>
<dbReference type="Gene3D" id="3.40.50.360">
    <property type="match status" value="1"/>
</dbReference>
<accession>A0AA92LES9</accession>
<sequence>MLVLAACGDSGAGNSSAPSTPSLVVSDSQELSSAPESSESSAPVSSEGQASSEAEASSEHILIAYFTMPEDVDTAGVDAISGASIMMRDGVKLGSCEFVAKTVQETIGGDLFQIETVQQYPLDHDPLVDQAADEKSQEARPELATQLENIDQYDTVILGYPNWWADLPMPVYTFLEEYDFAGKSIIPFVTHGGSGFSNTVGTIAALQPGATVSENTLSIARGDVVNCEETVIDWANSLGLD</sequence>
<organism evidence="3 4">
    <name type="scientific">Acutalibacter muris</name>
    <dbReference type="NCBI Taxonomy" id="1796620"/>
    <lineage>
        <taxon>Bacteria</taxon>
        <taxon>Bacillati</taxon>
        <taxon>Bacillota</taxon>
        <taxon>Clostridia</taxon>
        <taxon>Eubacteriales</taxon>
        <taxon>Acutalibacteraceae</taxon>
        <taxon>Acutalibacter</taxon>
    </lineage>
</organism>
<dbReference type="InterPro" id="IPR029039">
    <property type="entry name" value="Flavoprotein-like_sf"/>
</dbReference>
<dbReference type="GO" id="GO:0010181">
    <property type="term" value="F:FMN binding"/>
    <property type="evidence" value="ECO:0007669"/>
    <property type="project" value="InterPro"/>
</dbReference>
<dbReference type="EMBL" id="CP065321">
    <property type="protein sequence ID" value="QQR32054.1"/>
    <property type="molecule type" value="Genomic_DNA"/>
</dbReference>
<evidence type="ECO:0000313" key="3">
    <source>
        <dbReference type="EMBL" id="QQR32054.1"/>
    </source>
</evidence>
<proteinExistence type="predicted"/>
<gene>
    <name evidence="3" type="ORF">I5Q82_09470</name>
</gene>
<protein>
    <submittedName>
        <fullName evidence="3">Flavodoxin</fullName>
    </submittedName>
</protein>
<evidence type="ECO:0000313" key="4">
    <source>
        <dbReference type="Proteomes" id="UP000596035"/>
    </source>
</evidence>
<feature type="region of interest" description="Disordered" evidence="1">
    <location>
        <begin position="1"/>
        <end position="53"/>
    </location>
</feature>